<feature type="signal peptide" evidence="2">
    <location>
        <begin position="1"/>
        <end position="17"/>
    </location>
</feature>
<keyword evidence="5" id="KW-1185">Reference proteome</keyword>
<accession>A0ABR7YVL4</accession>
<dbReference type="Proteomes" id="UP000805841">
    <property type="component" value="Unassembled WGS sequence"/>
</dbReference>
<gene>
    <name evidence="4" type="ORF">HAQ05_00755</name>
</gene>
<proteinExistence type="predicted"/>
<evidence type="ECO:0000313" key="5">
    <source>
        <dbReference type="Proteomes" id="UP000805841"/>
    </source>
</evidence>
<evidence type="ECO:0000256" key="2">
    <source>
        <dbReference type="SAM" id="SignalP"/>
    </source>
</evidence>
<dbReference type="Gene3D" id="1.20.1270.180">
    <property type="match status" value="1"/>
</dbReference>
<evidence type="ECO:0000256" key="1">
    <source>
        <dbReference type="SAM" id="MobiDB-lite"/>
    </source>
</evidence>
<comment type="caution">
    <text evidence="4">The sequence shown here is derived from an EMBL/GenBank/DDBJ whole genome shotgun (WGS) entry which is preliminary data.</text>
</comment>
<feature type="region of interest" description="Disordered" evidence="1">
    <location>
        <begin position="102"/>
        <end position="142"/>
    </location>
</feature>
<feature type="chain" id="PRO_5046973938" evidence="2">
    <location>
        <begin position="18"/>
        <end position="142"/>
    </location>
</feature>
<dbReference type="InterPro" id="IPR009739">
    <property type="entry name" value="LprI-like_N"/>
</dbReference>
<name>A0ABR7YVL4_9PSED</name>
<reference evidence="4 5" key="1">
    <citation type="journal article" date="2020" name="Insects">
        <title>Bacteria Belonging to Pseudomonas typographi sp. nov. from the Bark Beetle Ips typographus Have Genomic Potential to Aid in the Host Ecology.</title>
        <authorList>
            <person name="Peral-Aranega E."/>
            <person name="Saati-Santamaria Z."/>
            <person name="Kolarik M."/>
            <person name="Rivas R."/>
            <person name="Garcia-Fraile P."/>
        </authorList>
    </citation>
    <scope>NUCLEOTIDE SEQUENCE [LARGE SCALE GENOMIC DNA]</scope>
    <source>
        <strain evidence="4 5">CA3A</strain>
    </source>
</reference>
<evidence type="ECO:0000313" key="4">
    <source>
        <dbReference type="EMBL" id="MBD1597243.1"/>
    </source>
</evidence>
<organism evidence="4 5">
    <name type="scientific">Pseudomonas typographi</name>
    <dbReference type="NCBI Taxonomy" id="2715964"/>
    <lineage>
        <taxon>Bacteria</taxon>
        <taxon>Pseudomonadati</taxon>
        <taxon>Pseudomonadota</taxon>
        <taxon>Gammaproteobacteria</taxon>
        <taxon>Pseudomonadales</taxon>
        <taxon>Pseudomonadaceae</taxon>
        <taxon>Pseudomonas</taxon>
    </lineage>
</organism>
<dbReference type="EMBL" id="JAAOCA010000001">
    <property type="protein sequence ID" value="MBD1597243.1"/>
    <property type="molecule type" value="Genomic_DNA"/>
</dbReference>
<feature type="domain" description="Lysozyme inhibitor LprI-like N-terminal" evidence="3">
    <location>
        <begin position="26"/>
        <end position="127"/>
    </location>
</feature>
<evidence type="ECO:0000259" key="3">
    <source>
        <dbReference type="Pfam" id="PF07007"/>
    </source>
</evidence>
<dbReference type="RefSeq" id="WP_190416668.1">
    <property type="nucleotide sequence ID" value="NZ_JAAOCA010000001.1"/>
</dbReference>
<dbReference type="Pfam" id="PF07007">
    <property type="entry name" value="LprI"/>
    <property type="match status" value="1"/>
</dbReference>
<sequence>MKPMLWLLAILPLGAYAADDDGPTPCDNVETAQQSLDCSAYNRKTAEGELEDAYNGLTARISAQYGDQPQVLKDYLNKVRIAQDLWRKLRDDDCAVEVLEADKDGNASQTAENDCMAQRSDERSEYLQTLGTQADEADTPDN</sequence>
<keyword evidence="2" id="KW-0732">Signal</keyword>
<protein>
    <submittedName>
        <fullName evidence="4">DUF1311 domain-containing protein</fullName>
    </submittedName>
</protein>